<protein>
    <submittedName>
        <fullName evidence="2">DMT family transporter</fullName>
    </submittedName>
</protein>
<sequence>MKIWIYSIAVAAGALLSAEGAIYGLLGNSIGKLESSLYNFMTGTIILAIVILFLGKGSVSYAFKAPKWQLIGGLLGTSYLTILVFGIPIVGVGVAMTSVIVGQMTMSMVIEERGWLGSRRTQMNKEKLVAGLLMIISLILIY</sequence>
<dbReference type="EMBL" id="JBHUMQ010000006">
    <property type="protein sequence ID" value="MFD2692658.1"/>
    <property type="molecule type" value="Genomic_DNA"/>
</dbReference>
<feature type="transmembrane region" description="Helical" evidence="1">
    <location>
        <begin position="79"/>
        <end position="102"/>
    </location>
</feature>
<accession>A0ABW5RYW2</accession>
<feature type="transmembrane region" description="Helical" evidence="1">
    <location>
        <begin position="6"/>
        <end position="26"/>
    </location>
</feature>
<dbReference type="InterPro" id="IPR006750">
    <property type="entry name" value="YdcZ"/>
</dbReference>
<keyword evidence="1" id="KW-0812">Transmembrane</keyword>
<evidence type="ECO:0000313" key="3">
    <source>
        <dbReference type="Proteomes" id="UP001597399"/>
    </source>
</evidence>
<keyword evidence="3" id="KW-1185">Reference proteome</keyword>
<dbReference type="Proteomes" id="UP001597399">
    <property type="component" value="Unassembled WGS sequence"/>
</dbReference>
<reference evidence="3" key="1">
    <citation type="journal article" date="2019" name="Int. J. Syst. Evol. Microbiol.">
        <title>The Global Catalogue of Microorganisms (GCM) 10K type strain sequencing project: providing services to taxonomists for standard genome sequencing and annotation.</title>
        <authorList>
            <consortium name="The Broad Institute Genomics Platform"/>
            <consortium name="The Broad Institute Genome Sequencing Center for Infectious Disease"/>
            <person name="Wu L."/>
            <person name="Ma J."/>
        </authorList>
    </citation>
    <scope>NUCLEOTIDE SEQUENCE [LARGE SCALE GENOMIC DNA]</scope>
    <source>
        <strain evidence="3">TISTR 2466</strain>
    </source>
</reference>
<evidence type="ECO:0000313" key="2">
    <source>
        <dbReference type="EMBL" id="MFD2692658.1"/>
    </source>
</evidence>
<keyword evidence="1" id="KW-1133">Transmembrane helix</keyword>
<proteinExistence type="predicted"/>
<evidence type="ECO:0000256" key="1">
    <source>
        <dbReference type="SAM" id="Phobius"/>
    </source>
</evidence>
<dbReference type="PANTHER" id="PTHR34821">
    <property type="entry name" value="INNER MEMBRANE PROTEIN YDCZ"/>
    <property type="match status" value="1"/>
</dbReference>
<comment type="caution">
    <text evidence="2">The sequence shown here is derived from an EMBL/GenBank/DDBJ whole genome shotgun (WGS) entry which is preliminary data.</text>
</comment>
<dbReference type="Pfam" id="PF04657">
    <property type="entry name" value="DMT_YdcZ"/>
    <property type="match status" value="1"/>
</dbReference>
<name>A0ABW5RYW2_9BACL</name>
<keyword evidence="1" id="KW-0472">Membrane</keyword>
<gene>
    <name evidence="2" type="ORF">ACFSUE_03225</name>
</gene>
<organism evidence="2 3">
    <name type="scientific">Sporolactobacillus shoreicorticis</name>
    <dbReference type="NCBI Taxonomy" id="1923877"/>
    <lineage>
        <taxon>Bacteria</taxon>
        <taxon>Bacillati</taxon>
        <taxon>Bacillota</taxon>
        <taxon>Bacilli</taxon>
        <taxon>Bacillales</taxon>
        <taxon>Sporolactobacillaceae</taxon>
        <taxon>Sporolactobacillus</taxon>
    </lineage>
</organism>
<dbReference type="RefSeq" id="WP_253064217.1">
    <property type="nucleotide sequence ID" value="NZ_JAMXWM010000028.1"/>
</dbReference>
<dbReference type="PANTHER" id="PTHR34821:SF2">
    <property type="entry name" value="INNER MEMBRANE PROTEIN YDCZ"/>
    <property type="match status" value="1"/>
</dbReference>
<feature type="transmembrane region" description="Helical" evidence="1">
    <location>
        <begin position="38"/>
        <end position="59"/>
    </location>
</feature>